<name>A0ACB8UJD8_9APHY</name>
<evidence type="ECO:0000313" key="2">
    <source>
        <dbReference type="Proteomes" id="UP001055072"/>
    </source>
</evidence>
<keyword evidence="2" id="KW-1185">Reference proteome</keyword>
<organism evidence="1 2">
    <name type="scientific">Irpex rosettiformis</name>
    <dbReference type="NCBI Taxonomy" id="378272"/>
    <lineage>
        <taxon>Eukaryota</taxon>
        <taxon>Fungi</taxon>
        <taxon>Dikarya</taxon>
        <taxon>Basidiomycota</taxon>
        <taxon>Agaricomycotina</taxon>
        <taxon>Agaricomycetes</taxon>
        <taxon>Polyporales</taxon>
        <taxon>Irpicaceae</taxon>
        <taxon>Irpex</taxon>
    </lineage>
</organism>
<comment type="caution">
    <text evidence="1">The sequence shown here is derived from an EMBL/GenBank/DDBJ whole genome shotgun (WGS) entry which is preliminary data.</text>
</comment>
<protein>
    <submittedName>
        <fullName evidence="1">Uncharacterized protein</fullName>
    </submittedName>
</protein>
<dbReference type="EMBL" id="MU274901">
    <property type="protein sequence ID" value="KAI0093820.1"/>
    <property type="molecule type" value="Genomic_DNA"/>
</dbReference>
<proteinExistence type="predicted"/>
<accession>A0ACB8UJD8</accession>
<reference evidence="1" key="1">
    <citation type="journal article" date="2021" name="Environ. Microbiol.">
        <title>Gene family expansions and transcriptome signatures uncover fungal adaptations to wood decay.</title>
        <authorList>
            <person name="Hage H."/>
            <person name="Miyauchi S."/>
            <person name="Viragh M."/>
            <person name="Drula E."/>
            <person name="Min B."/>
            <person name="Chaduli D."/>
            <person name="Navarro D."/>
            <person name="Favel A."/>
            <person name="Norest M."/>
            <person name="Lesage-Meessen L."/>
            <person name="Balint B."/>
            <person name="Merenyi Z."/>
            <person name="de Eugenio L."/>
            <person name="Morin E."/>
            <person name="Martinez A.T."/>
            <person name="Baldrian P."/>
            <person name="Stursova M."/>
            <person name="Martinez M.J."/>
            <person name="Novotny C."/>
            <person name="Magnuson J.K."/>
            <person name="Spatafora J.W."/>
            <person name="Maurice S."/>
            <person name="Pangilinan J."/>
            <person name="Andreopoulos W."/>
            <person name="LaButti K."/>
            <person name="Hundley H."/>
            <person name="Na H."/>
            <person name="Kuo A."/>
            <person name="Barry K."/>
            <person name="Lipzen A."/>
            <person name="Henrissat B."/>
            <person name="Riley R."/>
            <person name="Ahrendt S."/>
            <person name="Nagy L.G."/>
            <person name="Grigoriev I.V."/>
            <person name="Martin F."/>
            <person name="Rosso M.N."/>
        </authorList>
    </citation>
    <scope>NUCLEOTIDE SEQUENCE</scope>
    <source>
        <strain evidence="1">CBS 384.51</strain>
    </source>
</reference>
<gene>
    <name evidence="1" type="ORF">BDY19DRAFT_919130</name>
</gene>
<dbReference type="Proteomes" id="UP001055072">
    <property type="component" value="Unassembled WGS sequence"/>
</dbReference>
<evidence type="ECO:0000313" key="1">
    <source>
        <dbReference type="EMBL" id="KAI0093820.1"/>
    </source>
</evidence>
<sequence>MPHSPPGGVPEIGGSSGGFIVLVVALSSFILLASIGIFVLLQRHKDDPFERHARRVLSGQHSQTMYEMPLGPKGMREKFRGLFKFGKMKREGWIRANSAEEDTWDASEDLLPRHSGGTHSRQQDSRDMRWISDSALSQHHKSSVTRSDTSESIQLSAANPRDSLSTLVADFPDSTKAKYTDPFSTSPTSMMPREGAPQIALPGSQENSGGSRPAHLFVNGTRFKESLDL</sequence>